<dbReference type="Gene3D" id="1.10.3670.10">
    <property type="entry name" value="Putative xylanase like domain"/>
    <property type="match status" value="1"/>
</dbReference>
<feature type="chain" id="PRO_5046366378" evidence="1">
    <location>
        <begin position="21"/>
        <end position="287"/>
    </location>
</feature>
<sequence>MLKLILSLFPLLFITFSLQAQFICSNPSKIALDAKIKELNKLPLEDITNNEKLTLIGNTFLGQPYLEKTLEVGEKEQLVINFIGFDCTTYVESVLALTILYSDTSFESVRTINHYASILERIRYRNGVIDGYTSRLHYFTEWVRDNAKKGIIKDVTVEIGGTEYSKEINFMSTHLSAYKQLDNNKNAVEKIKHIEAEINKKKLSQIYIKDIESVDSKIKSGDIISLVTKIKGLDVTHVGIAVREADGKIHLMHDSQSKGKVVITDKPLYEWLKNSKINTGITVARIN</sequence>
<keyword evidence="1" id="KW-0732">Signal</keyword>
<keyword evidence="3" id="KW-1185">Reference proteome</keyword>
<dbReference type="Gene3D" id="2.30.260.10">
    <property type="entry name" value="putative xylanase like domain"/>
    <property type="match status" value="1"/>
</dbReference>
<proteinExistence type="predicted"/>
<evidence type="ECO:0000313" key="3">
    <source>
        <dbReference type="Proteomes" id="UP000682802"/>
    </source>
</evidence>
<reference evidence="2 3" key="1">
    <citation type="submission" date="2021-05" db="EMBL/GenBank/DDBJ databases">
        <title>Comparative genomic studies on the polysaccharide-degrading batcterial strains of the Flammeovirga genus.</title>
        <authorList>
            <person name="Zewei F."/>
            <person name="Zheng Z."/>
            <person name="Yu L."/>
            <person name="Ruyue G."/>
            <person name="Yanhong M."/>
            <person name="Yuanyuan C."/>
            <person name="Jingyan G."/>
            <person name="Wenjun H."/>
        </authorList>
    </citation>
    <scope>NUCLEOTIDE SEQUENCE [LARGE SCALE GENOMIC DNA]</scope>
    <source>
        <strain evidence="2 3">YS10</strain>
    </source>
</reference>
<dbReference type="Proteomes" id="UP000682802">
    <property type="component" value="Chromosome 1"/>
</dbReference>
<dbReference type="EMBL" id="CP076128">
    <property type="protein sequence ID" value="QWG07721.1"/>
    <property type="molecule type" value="Genomic_DNA"/>
</dbReference>
<name>A0ABX8GW11_9BACT</name>
<organism evidence="2 3">
    <name type="scientific">Flammeovirga kamogawensis</name>
    <dbReference type="NCBI Taxonomy" id="373891"/>
    <lineage>
        <taxon>Bacteria</taxon>
        <taxon>Pseudomonadati</taxon>
        <taxon>Bacteroidota</taxon>
        <taxon>Cytophagia</taxon>
        <taxon>Cytophagales</taxon>
        <taxon>Flammeovirgaceae</taxon>
        <taxon>Flammeovirga</taxon>
    </lineage>
</organism>
<dbReference type="InterPro" id="IPR010846">
    <property type="entry name" value="AmiA-like"/>
</dbReference>
<feature type="signal peptide" evidence="1">
    <location>
        <begin position="1"/>
        <end position="20"/>
    </location>
</feature>
<dbReference type="SUPFAM" id="SSF54001">
    <property type="entry name" value="Cysteine proteinases"/>
    <property type="match status" value="1"/>
</dbReference>
<accession>A0ABX8GW11</accession>
<gene>
    <name evidence="2" type="ORF">KM029_01925</name>
</gene>
<protein>
    <submittedName>
        <fullName evidence="2">DUF1460 domain-containing protein</fullName>
    </submittedName>
</protein>
<evidence type="ECO:0000313" key="2">
    <source>
        <dbReference type="EMBL" id="QWG07721.1"/>
    </source>
</evidence>
<dbReference type="Pfam" id="PF07313">
    <property type="entry name" value="AmiA-like"/>
    <property type="match status" value="1"/>
</dbReference>
<dbReference type="RefSeq" id="WP_205125457.1">
    <property type="nucleotide sequence ID" value="NZ_CP076128.1"/>
</dbReference>
<evidence type="ECO:0000256" key="1">
    <source>
        <dbReference type="SAM" id="SignalP"/>
    </source>
</evidence>
<dbReference type="InterPro" id="IPR038765">
    <property type="entry name" value="Papain-like_cys_pep_sf"/>
</dbReference>